<dbReference type="PANTHER" id="PTHR43685:SF11">
    <property type="entry name" value="GLYCOSYLTRANSFERASE TAGX-RELATED"/>
    <property type="match status" value="1"/>
</dbReference>
<dbReference type="OrthoDB" id="396512at2"/>
<dbReference type="EMBL" id="VAUV01000008">
    <property type="protein sequence ID" value="TLD70459.1"/>
    <property type="molecule type" value="Genomic_DNA"/>
</dbReference>
<protein>
    <submittedName>
        <fullName evidence="2">Glycosyltransferase family 2 protein</fullName>
    </submittedName>
</protein>
<reference evidence="2 3" key="1">
    <citation type="submission" date="2019-05" db="EMBL/GenBank/DDBJ databases">
        <title>Verrucobacter flavum gen. nov., sp. nov. a new member of the family Verrucomicrobiaceae.</title>
        <authorList>
            <person name="Szuroczki S."/>
            <person name="Abbaszade G."/>
            <person name="Szabo A."/>
            <person name="Felfoldi T."/>
            <person name="Schumann P."/>
            <person name="Boka K."/>
            <person name="Keki Z."/>
            <person name="Toumi M."/>
            <person name="Toth E."/>
        </authorList>
    </citation>
    <scope>NUCLEOTIDE SEQUENCE [LARGE SCALE GENOMIC DNA]</scope>
    <source>
        <strain evidence="2 3">MG-N-17</strain>
    </source>
</reference>
<accession>A0A5R8KFU3</accession>
<dbReference type="Proteomes" id="UP000306196">
    <property type="component" value="Unassembled WGS sequence"/>
</dbReference>
<evidence type="ECO:0000313" key="3">
    <source>
        <dbReference type="Proteomes" id="UP000306196"/>
    </source>
</evidence>
<dbReference type="RefSeq" id="WP_138086515.1">
    <property type="nucleotide sequence ID" value="NZ_VAUV01000008.1"/>
</dbReference>
<dbReference type="AlphaFoldDB" id="A0A5R8KFU3"/>
<proteinExistence type="predicted"/>
<dbReference type="InterPro" id="IPR001173">
    <property type="entry name" value="Glyco_trans_2-like"/>
</dbReference>
<feature type="domain" description="Glycosyltransferase 2-like" evidence="1">
    <location>
        <begin position="7"/>
        <end position="138"/>
    </location>
</feature>
<keyword evidence="2" id="KW-0808">Transferase</keyword>
<dbReference type="Gene3D" id="3.90.550.10">
    <property type="entry name" value="Spore Coat Polysaccharide Biosynthesis Protein SpsA, Chain A"/>
    <property type="match status" value="1"/>
</dbReference>
<evidence type="ECO:0000259" key="1">
    <source>
        <dbReference type="Pfam" id="PF00535"/>
    </source>
</evidence>
<sequence>MSERIAVIIPCYNHAAYIGAAIESVLAQSRRADRILVIDDGSKDGSEKVVMQYLPHGVEMWGRENRGAHCTLNELVRQAAKDCEFVQILNSDDRLLPDRLEFCLQKANQFAAKSVFATGLQVIDGAGQIMPPDAPRARWFHGAWSLGQQDGITLQEWLGQANFVATTTNVFARTEYLLGNPFRPYRYNHDYFFLATAALENQLSVDPAVHVEYRVHGSNTIATKPAPLMREMLRLHLDLYRTHAAALRERPSMRHRFFDFVRGSCSSISSLHEGMLQVALAQLITSQSDEQIELLCAGLNGPEFEVFPNHTLAGAYDGKNNLNAGVVLGKRLETLKEEMVRVKLDRDSLEKIARCRQKLLKCPWVRFGLFLGIGRPLTANMGKNVTEKLLYLSTTCRNHWWLRLGAKLRFPLSRELREGDY</sequence>
<name>A0A5R8KFU3_9BACT</name>
<dbReference type="GO" id="GO:0016740">
    <property type="term" value="F:transferase activity"/>
    <property type="evidence" value="ECO:0007669"/>
    <property type="project" value="UniProtKB-KW"/>
</dbReference>
<dbReference type="PANTHER" id="PTHR43685">
    <property type="entry name" value="GLYCOSYLTRANSFERASE"/>
    <property type="match status" value="1"/>
</dbReference>
<dbReference type="CDD" id="cd00761">
    <property type="entry name" value="Glyco_tranf_GTA_type"/>
    <property type="match status" value="1"/>
</dbReference>
<organism evidence="2 3">
    <name type="scientific">Phragmitibacter flavus</name>
    <dbReference type="NCBI Taxonomy" id="2576071"/>
    <lineage>
        <taxon>Bacteria</taxon>
        <taxon>Pseudomonadati</taxon>
        <taxon>Verrucomicrobiota</taxon>
        <taxon>Verrucomicrobiia</taxon>
        <taxon>Verrucomicrobiales</taxon>
        <taxon>Verrucomicrobiaceae</taxon>
        <taxon>Phragmitibacter</taxon>
    </lineage>
</organism>
<dbReference type="InterPro" id="IPR050834">
    <property type="entry name" value="Glycosyltransf_2"/>
</dbReference>
<gene>
    <name evidence="2" type="ORF">FEM03_12075</name>
</gene>
<dbReference type="Pfam" id="PF00535">
    <property type="entry name" value="Glycos_transf_2"/>
    <property type="match status" value="1"/>
</dbReference>
<comment type="caution">
    <text evidence="2">The sequence shown here is derived from an EMBL/GenBank/DDBJ whole genome shotgun (WGS) entry which is preliminary data.</text>
</comment>
<dbReference type="SUPFAM" id="SSF53448">
    <property type="entry name" value="Nucleotide-diphospho-sugar transferases"/>
    <property type="match status" value="1"/>
</dbReference>
<dbReference type="InterPro" id="IPR029044">
    <property type="entry name" value="Nucleotide-diphossugar_trans"/>
</dbReference>
<evidence type="ECO:0000313" key="2">
    <source>
        <dbReference type="EMBL" id="TLD70459.1"/>
    </source>
</evidence>
<keyword evidence="3" id="KW-1185">Reference proteome</keyword>